<keyword evidence="8" id="KW-0675">Receptor</keyword>
<evidence type="ECO:0000256" key="11">
    <source>
        <dbReference type="SAM" id="MobiDB-lite"/>
    </source>
</evidence>
<feature type="transmembrane region" description="Helical" evidence="12">
    <location>
        <begin position="316"/>
        <end position="340"/>
    </location>
</feature>
<accession>A0A9Q1DEU9</accession>
<dbReference type="GO" id="GO:0042130">
    <property type="term" value="P:negative regulation of T cell proliferation"/>
    <property type="evidence" value="ECO:0007669"/>
    <property type="project" value="TreeGrafter"/>
</dbReference>
<evidence type="ECO:0000256" key="10">
    <source>
        <dbReference type="ARBA" id="ARBA00023319"/>
    </source>
</evidence>
<evidence type="ECO:0000256" key="3">
    <source>
        <dbReference type="ARBA" id="ARBA00022692"/>
    </source>
</evidence>
<evidence type="ECO:0000256" key="8">
    <source>
        <dbReference type="ARBA" id="ARBA00023170"/>
    </source>
</evidence>
<keyword evidence="15" id="KW-1185">Reference proteome</keyword>
<comment type="caution">
    <text evidence="14">The sequence shown here is derived from an EMBL/GenBank/DDBJ whole genome shotgun (WGS) entry which is preliminary data.</text>
</comment>
<evidence type="ECO:0000256" key="13">
    <source>
        <dbReference type="SAM" id="SignalP"/>
    </source>
</evidence>
<gene>
    <name evidence="14" type="ORF">COCON_G00135400</name>
</gene>
<feature type="region of interest" description="Disordered" evidence="11">
    <location>
        <begin position="456"/>
        <end position="539"/>
    </location>
</feature>
<dbReference type="Proteomes" id="UP001152803">
    <property type="component" value="Unassembled WGS sequence"/>
</dbReference>
<evidence type="ECO:0000313" key="14">
    <source>
        <dbReference type="EMBL" id="KAJ8268368.1"/>
    </source>
</evidence>
<dbReference type="OrthoDB" id="8817156at2759"/>
<organism evidence="14 15">
    <name type="scientific">Conger conger</name>
    <name type="common">Conger eel</name>
    <name type="synonym">Muraena conger</name>
    <dbReference type="NCBI Taxonomy" id="82655"/>
    <lineage>
        <taxon>Eukaryota</taxon>
        <taxon>Metazoa</taxon>
        <taxon>Chordata</taxon>
        <taxon>Craniata</taxon>
        <taxon>Vertebrata</taxon>
        <taxon>Euteleostomi</taxon>
        <taxon>Actinopterygii</taxon>
        <taxon>Neopterygii</taxon>
        <taxon>Teleostei</taxon>
        <taxon>Anguilliformes</taxon>
        <taxon>Congridae</taxon>
        <taxon>Conger</taxon>
    </lineage>
</organism>
<evidence type="ECO:0000256" key="12">
    <source>
        <dbReference type="SAM" id="Phobius"/>
    </source>
</evidence>
<keyword evidence="2" id="KW-1003">Cell membrane</keyword>
<keyword evidence="6 12" id="KW-0472">Membrane</keyword>
<feature type="signal peptide" evidence="13">
    <location>
        <begin position="1"/>
        <end position="18"/>
    </location>
</feature>
<name>A0A9Q1DEU9_CONCO</name>
<dbReference type="EMBL" id="JAFJMO010000009">
    <property type="protein sequence ID" value="KAJ8268368.1"/>
    <property type="molecule type" value="Genomic_DNA"/>
</dbReference>
<dbReference type="GO" id="GO:0006955">
    <property type="term" value="P:immune response"/>
    <property type="evidence" value="ECO:0007669"/>
    <property type="project" value="TreeGrafter"/>
</dbReference>
<keyword evidence="5 12" id="KW-1133">Transmembrane helix</keyword>
<evidence type="ECO:0000256" key="5">
    <source>
        <dbReference type="ARBA" id="ARBA00022989"/>
    </source>
</evidence>
<keyword evidence="7" id="KW-1015">Disulfide bond</keyword>
<evidence type="ECO:0000256" key="4">
    <source>
        <dbReference type="ARBA" id="ARBA00022729"/>
    </source>
</evidence>
<evidence type="ECO:0000256" key="2">
    <source>
        <dbReference type="ARBA" id="ARBA00022475"/>
    </source>
</evidence>
<keyword evidence="10" id="KW-0393">Immunoglobulin domain</keyword>
<evidence type="ECO:0000256" key="6">
    <source>
        <dbReference type="ARBA" id="ARBA00023136"/>
    </source>
</evidence>
<reference evidence="14" key="1">
    <citation type="journal article" date="2023" name="Science">
        <title>Genome structures resolve the early diversification of teleost fishes.</title>
        <authorList>
            <person name="Parey E."/>
            <person name="Louis A."/>
            <person name="Montfort J."/>
            <person name="Bouchez O."/>
            <person name="Roques C."/>
            <person name="Iampietro C."/>
            <person name="Lluch J."/>
            <person name="Castinel A."/>
            <person name="Donnadieu C."/>
            <person name="Desvignes T."/>
            <person name="Floi Bucao C."/>
            <person name="Jouanno E."/>
            <person name="Wen M."/>
            <person name="Mejri S."/>
            <person name="Dirks R."/>
            <person name="Jansen H."/>
            <person name="Henkel C."/>
            <person name="Chen W.J."/>
            <person name="Zahm M."/>
            <person name="Cabau C."/>
            <person name="Klopp C."/>
            <person name="Thompson A.W."/>
            <person name="Robinson-Rechavi M."/>
            <person name="Braasch I."/>
            <person name="Lecointre G."/>
            <person name="Bobe J."/>
            <person name="Postlethwait J.H."/>
            <person name="Berthelot C."/>
            <person name="Roest Crollius H."/>
            <person name="Guiguen Y."/>
        </authorList>
    </citation>
    <scope>NUCLEOTIDE SEQUENCE</scope>
    <source>
        <strain evidence="14">Concon-B</strain>
    </source>
</reference>
<keyword evidence="4 13" id="KW-0732">Signal</keyword>
<proteinExistence type="predicted"/>
<evidence type="ECO:0000256" key="7">
    <source>
        <dbReference type="ARBA" id="ARBA00023157"/>
    </source>
</evidence>
<keyword evidence="9" id="KW-0325">Glycoprotein</keyword>
<dbReference type="GO" id="GO:0031295">
    <property type="term" value="P:T cell costimulation"/>
    <property type="evidence" value="ECO:0007669"/>
    <property type="project" value="TreeGrafter"/>
</dbReference>
<protein>
    <submittedName>
        <fullName evidence="14">Uncharacterized protein</fullName>
    </submittedName>
</protein>
<sequence>MEMTGVVIFSVLFFLVSAKLEVKEEPYTAFFGEDVHLSVPSLKTTEVIFKPSAGPVGSENVLMRDGVLLGSRAKLNPQNSHLILEDVGEEDEGMYVIKHSDVPEDVRHILLIVKDCTIEHNLKYGDTYQISLSNILGPITLEFRPSALHLNQTSDTMELLLNQSRTPGEEHKARLTVSEKKVSLHTVTGSDEGSYTILDSDGKVRKRTCLNVKEHQNFVQLPYGSTLKINLIVARSRVRVHYKQKSSGKTWLIIDRGELVAPMDAGLDKRLSLDRSMCILERVRFSDSGVFMVTDLEGFLISNTELEVEAYKLPPLYVAIISLLSLLVFLLCLCLLSCLVKVHRRTLRARAIARIAQEAGKGDGENFRQVVHEAYTRFTEESSMKSQWDSKADNPEVDIKGLEVSKGGRYHTLHSDKNFDMSDSGVEFTISGLPLDSDTDMPPSYLSHKLLLGSDHLNGTASPDPVLSPKQTPEPQPSDSPALEPRVGSPPEVGLRPTATHEIMAPPPEAGPANEGDKDSAPPSDGVAGQCASDEETAK</sequence>
<dbReference type="GO" id="GO:0009897">
    <property type="term" value="C:external side of plasma membrane"/>
    <property type="evidence" value="ECO:0007669"/>
    <property type="project" value="TreeGrafter"/>
</dbReference>
<dbReference type="AlphaFoldDB" id="A0A9Q1DEU9"/>
<keyword evidence="3 12" id="KW-0812">Transmembrane</keyword>
<evidence type="ECO:0000256" key="1">
    <source>
        <dbReference type="ARBA" id="ARBA00004251"/>
    </source>
</evidence>
<dbReference type="GO" id="GO:0007166">
    <property type="term" value="P:cell surface receptor signaling pathway"/>
    <property type="evidence" value="ECO:0007669"/>
    <property type="project" value="TreeGrafter"/>
</dbReference>
<dbReference type="PANTHER" id="PTHR25466:SF12">
    <property type="match status" value="1"/>
</dbReference>
<feature type="chain" id="PRO_5040197855" evidence="13">
    <location>
        <begin position="19"/>
        <end position="539"/>
    </location>
</feature>
<evidence type="ECO:0000256" key="9">
    <source>
        <dbReference type="ARBA" id="ARBA00023180"/>
    </source>
</evidence>
<comment type="subcellular location">
    <subcellularLocation>
        <location evidence="1">Cell membrane</location>
        <topology evidence="1">Single-pass type I membrane protein</topology>
    </subcellularLocation>
</comment>
<evidence type="ECO:0000313" key="15">
    <source>
        <dbReference type="Proteomes" id="UP001152803"/>
    </source>
</evidence>
<dbReference type="InterPro" id="IPR051713">
    <property type="entry name" value="T-cell_Activation_Regulation"/>
</dbReference>
<dbReference type="PANTHER" id="PTHR25466">
    <property type="entry name" value="T-LYMPHOCYTE ACTIVATION ANTIGEN"/>
    <property type="match status" value="1"/>
</dbReference>
<dbReference type="GO" id="GO:0042102">
    <property type="term" value="P:positive regulation of T cell proliferation"/>
    <property type="evidence" value="ECO:0007669"/>
    <property type="project" value="TreeGrafter"/>
</dbReference>
<dbReference type="GO" id="GO:0071222">
    <property type="term" value="P:cellular response to lipopolysaccharide"/>
    <property type="evidence" value="ECO:0007669"/>
    <property type="project" value="TreeGrafter"/>
</dbReference>